<dbReference type="EMBL" id="LR216287">
    <property type="protein sequence ID" value="VFJ13822.1"/>
    <property type="molecule type" value="Genomic_DNA"/>
</dbReference>
<gene>
    <name evidence="1" type="ORF">NFRAN_1500</name>
</gene>
<proteinExistence type="predicted"/>
<dbReference type="KEGG" id="nfn:NFRAN_1500"/>
<dbReference type="Proteomes" id="UP000294299">
    <property type="component" value="Chromosome NFRAN"/>
</dbReference>
<dbReference type="AlphaFoldDB" id="A0A484IAG7"/>
<keyword evidence="2" id="KW-1185">Reference proteome</keyword>
<sequence>MATNIDSIMNIKKKIKDTLRNIIPYTSGFNQTNIDKYLLSLPTL</sequence>
<name>A0A484IAG7_9ARCH</name>
<reference evidence="1 2" key="1">
    <citation type="submission" date="2019-02" db="EMBL/GenBank/DDBJ databases">
        <authorList>
            <person name="Lehtovirta-Morley E L."/>
        </authorList>
    </citation>
    <scope>NUCLEOTIDE SEQUENCE [LARGE SCALE GENOMIC DNA]</scope>
    <source>
        <strain evidence="1">NFRAN1</strain>
    </source>
</reference>
<evidence type="ECO:0000313" key="2">
    <source>
        <dbReference type="Proteomes" id="UP000294299"/>
    </source>
</evidence>
<protein>
    <submittedName>
        <fullName evidence="1">Uncharacterized protein</fullName>
    </submittedName>
</protein>
<evidence type="ECO:0000313" key="1">
    <source>
        <dbReference type="EMBL" id="VFJ13822.1"/>
    </source>
</evidence>
<organism evidence="1 2">
    <name type="scientific">Candidatus Nitrosocosmicus franklandianus</name>
    <dbReference type="NCBI Taxonomy" id="1798806"/>
    <lineage>
        <taxon>Archaea</taxon>
        <taxon>Nitrososphaerota</taxon>
        <taxon>Nitrososphaeria</taxon>
        <taxon>Nitrososphaerales</taxon>
        <taxon>Nitrososphaeraceae</taxon>
        <taxon>Candidatus Nitrosocosmicus</taxon>
    </lineage>
</organism>
<accession>A0A484IAG7</accession>